<sequence>MNHSPSSTACTILRSSAPIEIPSRRKSMSPSPILYAPRYLSVTSPTASELLFEMSPLEPEVHRNGTTIHFPQMYSSETSLPSRVIGDGYHLGQRSSLLGSSRRRYSPCSPTVGFPSKKPDLASLHKWCNLINAGNCRTQLTPPVIRTTAVHKINGFAPTNPTLKASQPGPPGQTHLNLVSSNSNLLLPTSQPLGLYEQYDSKSDGNSGSGMMKFRQKRFENHQIRS</sequence>
<proteinExistence type="predicted"/>
<protein>
    <submittedName>
        <fullName evidence="1">Uncharacterized protein</fullName>
    </submittedName>
</protein>
<name>A0A9W8P5W6_9AGAR</name>
<dbReference type="AlphaFoldDB" id="A0A9W8P5W6"/>
<dbReference type="EMBL" id="JANVFU010000003">
    <property type="protein sequence ID" value="KAJ3747645.1"/>
    <property type="molecule type" value="Genomic_DNA"/>
</dbReference>
<comment type="caution">
    <text evidence="1">The sequence shown here is derived from an EMBL/GenBank/DDBJ whole genome shotgun (WGS) entry which is preliminary data.</text>
</comment>
<keyword evidence="2" id="KW-1185">Reference proteome</keyword>
<dbReference type="Proteomes" id="UP001142393">
    <property type="component" value="Unassembled WGS sequence"/>
</dbReference>
<reference evidence="1 2" key="1">
    <citation type="journal article" date="2023" name="Proc. Natl. Acad. Sci. U.S.A.">
        <title>A global phylogenomic analysis of the shiitake genus Lentinula.</title>
        <authorList>
            <person name="Sierra-Patev S."/>
            <person name="Min B."/>
            <person name="Naranjo-Ortiz M."/>
            <person name="Looney B."/>
            <person name="Konkel Z."/>
            <person name="Slot J.C."/>
            <person name="Sakamoto Y."/>
            <person name="Steenwyk J.L."/>
            <person name="Rokas A."/>
            <person name="Carro J."/>
            <person name="Camarero S."/>
            <person name="Ferreira P."/>
            <person name="Molpeceres G."/>
            <person name="Ruiz-Duenas F.J."/>
            <person name="Serrano A."/>
            <person name="Henrissat B."/>
            <person name="Drula E."/>
            <person name="Hughes K.W."/>
            <person name="Mata J.L."/>
            <person name="Ishikawa N.K."/>
            <person name="Vargas-Isla R."/>
            <person name="Ushijima S."/>
            <person name="Smith C.A."/>
            <person name="Donoghue J."/>
            <person name="Ahrendt S."/>
            <person name="Andreopoulos W."/>
            <person name="He G."/>
            <person name="LaButti K."/>
            <person name="Lipzen A."/>
            <person name="Ng V."/>
            <person name="Riley R."/>
            <person name="Sandor L."/>
            <person name="Barry K."/>
            <person name="Martinez A.T."/>
            <person name="Xiao Y."/>
            <person name="Gibbons J.G."/>
            <person name="Terashima K."/>
            <person name="Grigoriev I.V."/>
            <person name="Hibbett D."/>
        </authorList>
    </citation>
    <scope>NUCLEOTIDE SEQUENCE [LARGE SCALE GENOMIC DNA]</scope>
    <source>
        <strain evidence="1 2">TFB7810</strain>
    </source>
</reference>
<accession>A0A9W8P5W6</accession>
<evidence type="ECO:0000313" key="2">
    <source>
        <dbReference type="Proteomes" id="UP001142393"/>
    </source>
</evidence>
<organism evidence="1 2">
    <name type="scientific">Lentinula detonsa</name>
    <dbReference type="NCBI Taxonomy" id="2804962"/>
    <lineage>
        <taxon>Eukaryota</taxon>
        <taxon>Fungi</taxon>
        <taxon>Dikarya</taxon>
        <taxon>Basidiomycota</taxon>
        <taxon>Agaricomycotina</taxon>
        <taxon>Agaricomycetes</taxon>
        <taxon>Agaricomycetidae</taxon>
        <taxon>Agaricales</taxon>
        <taxon>Marasmiineae</taxon>
        <taxon>Omphalotaceae</taxon>
        <taxon>Lentinula</taxon>
    </lineage>
</organism>
<evidence type="ECO:0000313" key="1">
    <source>
        <dbReference type="EMBL" id="KAJ3747645.1"/>
    </source>
</evidence>
<gene>
    <name evidence="1" type="ORF">DFH05DRAFT_1480780</name>
</gene>